<proteinExistence type="inferred from homology"/>
<dbReference type="SMART" id="SM00382">
    <property type="entry name" value="AAA"/>
    <property type="match status" value="1"/>
</dbReference>
<gene>
    <name evidence="5" type="ORF">G8770_19255</name>
</gene>
<dbReference type="InterPro" id="IPR027417">
    <property type="entry name" value="P-loop_NTPase"/>
</dbReference>
<evidence type="ECO:0000259" key="4">
    <source>
        <dbReference type="SMART" id="SM00382"/>
    </source>
</evidence>
<dbReference type="RefSeq" id="WP_167190893.1">
    <property type="nucleotide sequence ID" value="NZ_JAAONZ010000019.1"/>
</dbReference>
<dbReference type="Gene3D" id="1.10.8.60">
    <property type="match status" value="1"/>
</dbReference>
<evidence type="ECO:0000313" key="6">
    <source>
        <dbReference type="Proteomes" id="UP000787472"/>
    </source>
</evidence>
<evidence type="ECO:0000256" key="3">
    <source>
        <dbReference type="ARBA" id="ARBA00022840"/>
    </source>
</evidence>
<dbReference type="Gene3D" id="3.40.50.300">
    <property type="entry name" value="P-loop containing nucleotide triphosphate hydrolases"/>
    <property type="match status" value="1"/>
</dbReference>
<dbReference type="InterPro" id="IPR003593">
    <property type="entry name" value="AAA+_ATPase"/>
</dbReference>
<dbReference type="InterPro" id="IPR003959">
    <property type="entry name" value="ATPase_AAA_core"/>
</dbReference>
<sequence length="325" mass="36853">MATAEQIKALVKSFAQGDESRFYSIALQVAAKEDKKGHSRLAEELRRLVNENQKTSSMPANNLAPIRPLKASSENKELTGLLHLTKSDTRLSFMVLDAETKDGISRIIHEHRQRHALEKFGLTPKRKLLLSGPPGTGKTLTAKVLATELRLPLYTLQFDGLISRYLGETAQKLRAVFDFIRKNKAVYLFDEFDAIGGHRSNENDVGEIRRVLNSFLQFFEDEMSESLIICATNYSEALDSALFRRFDDIIKYHVPSASEQKEFVTNRMYMMKMCDLSWDRLYSAAEGMSYATLGQVCDDAAKYAVLYQDGVVTTDDFLKALIRRQ</sequence>
<dbReference type="CDD" id="cd19481">
    <property type="entry name" value="RecA-like_protease"/>
    <property type="match status" value="1"/>
</dbReference>
<comment type="caution">
    <text evidence="5">The sequence shown here is derived from an EMBL/GenBank/DDBJ whole genome shotgun (WGS) entry which is preliminary data.</text>
</comment>
<dbReference type="Pfam" id="PF00004">
    <property type="entry name" value="AAA"/>
    <property type="match status" value="1"/>
</dbReference>
<name>A0A9E5MNW2_9GAMM</name>
<evidence type="ECO:0000256" key="1">
    <source>
        <dbReference type="ARBA" id="ARBA00006914"/>
    </source>
</evidence>
<dbReference type="PANTHER" id="PTHR23073">
    <property type="entry name" value="26S PROTEASOME REGULATORY SUBUNIT"/>
    <property type="match status" value="1"/>
</dbReference>
<accession>A0A9E5MNW2</accession>
<evidence type="ECO:0000256" key="2">
    <source>
        <dbReference type="ARBA" id="ARBA00022741"/>
    </source>
</evidence>
<comment type="similarity">
    <text evidence="1">Belongs to the AAA ATPase family.</text>
</comment>
<dbReference type="Proteomes" id="UP000787472">
    <property type="component" value="Unassembled WGS sequence"/>
</dbReference>
<organism evidence="5 6">
    <name type="scientific">Pseudomaricurvus hydrocarbonicus</name>
    <dbReference type="NCBI Taxonomy" id="1470433"/>
    <lineage>
        <taxon>Bacteria</taxon>
        <taxon>Pseudomonadati</taxon>
        <taxon>Pseudomonadota</taxon>
        <taxon>Gammaproteobacteria</taxon>
        <taxon>Cellvibrionales</taxon>
        <taxon>Cellvibrionaceae</taxon>
        <taxon>Pseudomaricurvus</taxon>
    </lineage>
</organism>
<dbReference type="EMBL" id="JAAONZ010000019">
    <property type="protein sequence ID" value="NHO67690.1"/>
    <property type="molecule type" value="Genomic_DNA"/>
</dbReference>
<evidence type="ECO:0000313" key="5">
    <source>
        <dbReference type="EMBL" id="NHO67690.1"/>
    </source>
</evidence>
<dbReference type="GO" id="GO:0005524">
    <property type="term" value="F:ATP binding"/>
    <property type="evidence" value="ECO:0007669"/>
    <property type="project" value="UniProtKB-KW"/>
</dbReference>
<dbReference type="InterPro" id="IPR050221">
    <property type="entry name" value="26S_Proteasome_ATPase"/>
</dbReference>
<keyword evidence="3 5" id="KW-0067">ATP-binding</keyword>
<feature type="domain" description="AAA+ ATPase" evidence="4">
    <location>
        <begin position="124"/>
        <end position="256"/>
    </location>
</feature>
<keyword evidence="2" id="KW-0547">Nucleotide-binding</keyword>
<reference evidence="5" key="1">
    <citation type="submission" date="2020-03" db="EMBL/GenBank/DDBJ databases">
        <authorList>
            <person name="Guo F."/>
        </authorList>
    </citation>
    <scope>NUCLEOTIDE SEQUENCE</scope>
    <source>
        <strain evidence="5">JCM 30134</strain>
    </source>
</reference>
<dbReference type="SUPFAM" id="SSF52540">
    <property type="entry name" value="P-loop containing nucleoside triphosphate hydrolases"/>
    <property type="match status" value="1"/>
</dbReference>
<keyword evidence="6" id="KW-1185">Reference proteome</keyword>
<dbReference type="AlphaFoldDB" id="A0A9E5MNW2"/>
<protein>
    <submittedName>
        <fullName evidence="5">ATP-binding protein</fullName>
    </submittedName>
</protein>
<dbReference type="GO" id="GO:0016887">
    <property type="term" value="F:ATP hydrolysis activity"/>
    <property type="evidence" value="ECO:0007669"/>
    <property type="project" value="InterPro"/>
</dbReference>